<dbReference type="HAMAP" id="MF_00235">
    <property type="entry name" value="Adenylate_kinase_Adk"/>
    <property type="match status" value="1"/>
</dbReference>
<protein>
    <recommendedName>
        <fullName evidence="3">adenylate kinase</fullName>
        <ecNumber evidence="3">2.7.4.3</ecNumber>
    </recommendedName>
</protein>
<dbReference type="GO" id="GO:0004017">
    <property type="term" value="F:AMP kinase activity"/>
    <property type="evidence" value="ECO:0007669"/>
    <property type="project" value="UniProtKB-EC"/>
</dbReference>
<dbReference type="InterPro" id="IPR006259">
    <property type="entry name" value="Adenyl_kin_sub"/>
</dbReference>
<dbReference type="EC" id="2.7.4.3" evidence="3"/>
<organism evidence="8 9">
    <name type="scientific">Chlorella vulgaris</name>
    <name type="common">Green alga</name>
    <dbReference type="NCBI Taxonomy" id="3077"/>
    <lineage>
        <taxon>Eukaryota</taxon>
        <taxon>Viridiplantae</taxon>
        <taxon>Chlorophyta</taxon>
        <taxon>core chlorophytes</taxon>
        <taxon>Trebouxiophyceae</taxon>
        <taxon>Chlorellales</taxon>
        <taxon>Chlorellaceae</taxon>
        <taxon>Chlorella clade</taxon>
        <taxon>Chlorella</taxon>
    </lineage>
</organism>
<dbReference type="InterPro" id="IPR000850">
    <property type="entry name" value="Adenylat/UMP-CMP_kin"/>
</dbReference>
<reference evidence="8" key="1">
    <citation type="journal article" date="2019" name="Plant J.">
        <title>Chlorella vulgaris genome assembly and annotation reveals the molecular basis for metabolic acclimation to high light conditions.</title>
        <authorList>
            <person name="Cecchin M."/>
            <person name="Marcolungo L."/>
            <person name="Rossato M."/>
            <person name="Girolomoni L."/>
            <person name="Cosentino E."/>
            <person name="Cuine S."/>
            <person name="Li-Beisson Y."/>
            <person name="Delledonne M."/>
            <person name="Ballottari M."/>
        </authorList>
    </citation>
    <scope>NUCLEOTIDE SEQUENCE</scope>
    <source>
        <strain evidence="8">211/11P</strain>
    </source>
</reference>
<evidence type="ECO:0000256" key="2">
    <source>
        <dbReference type="ARBA" id="ARBA00007220"/>
    </source>
</evidence>
<dbReference type="PRINTS" id="PR00094">
    <property type="entry name" value="ADENYLTKNASE"/>
</dbReference>
<sequence>MVRSQLLRACGRALWRLEHRQGLASVANPDARPPTFVFLGPPGVGKGTYSGRVSDYFGMEHIASGDLVREEMRRGTAVGKEMEALVKRGELLPDALILRVIREHVMESRSKGTERFLLDGFPRTADQAAALEQIADVQLAVNLDLREEVLVEKCLGRRMCSKCGKNYNIANIFLPATADGRPEIVMPPLSPPPECMEHMEQRSDDTEPVVRRRLEVYAREARPVERFYAERGKLLDFEIVGGIPETLPRLLDVLKPRIDVRQASARSAAA</sequence>
<keyword evidence="6 7" id="KW-0418">Kinase</keyword>
<dbReference type="Proteomes" id="UP001055712">
    <property type="component" value="Unassembled WGS sequence"/>
</dbReference>
<dbReference type="EMBL" id="SIDB01000002">
    <property type="protein sequence ID" value="KAI3435640.1"/>
    <property type="molecule type" value="Genomic_DNA"/>
</dbReference>
<gene>
    <name evidence="8" type="ORF">D9Q98_001698</name>
</gene>
<comment type="catalytic activity">
    <reaction evidence="1">
        <text>AMP + ATP = 2 ADP</text>
        <dbReference type="Rhea" id="RHEA:12973"/>
        <dbReference type="ChEBI" id="CHEBI:30616"/>
        <dbReference type="ChEBI" id="CHEBI:456215"/>
        <dbReference type="ChEBI" id="CHEBI:456216"/>
        <dbReference type="EC" id="2.7.4.3"/>
    </reaction>
</comment>
<dbReference type="Gene3D" id="3.40.50.300">
    <property type="entry name" value="P-loop containing nucleotide triphosphate hydrolases"/>
    <property type="match status" value="1"/>
</dbReference>
<dbReference type="PANTHER" id="PTHR23359">
    <property type="entry name" value="NUCLEOTIDE KINASE"/>
    <property type="match status" value="1"/>
</dbReference>
<dbReference type="InterPro" id="IPR033690">
    <property type="entry name" value="Adenylat_kinase_CS"/>
</dbReference>
<dbReference type="PROSITE" id="PS00113">
    <property type="entry name" value="ADENYLATE_KINASE"/>
    <property type="match status" value="1"/>
</dbReference>
<evidence type="ECO:0000256" key="3">
    <source>
        <dbReference type="ARBA" id="ARBA00012955"/>
    </source>
</evidence>
<comment type="caution">
    <text evidence="8">The sequence shown here is derived from an EMBL/GenBank/DDBJ whole genome shotgun (WGS) entry which is preliminary data.</text>
</comment>
<keyword evidence="9" id="KW-1185">Reference proteome</keyword>
<name>A0A9D4TUU2_CHLVU</name>
<dbReference type="NCBIfam" id="TIGR01351">
    <property type="entry name" value="adk"/>
    <property type="match status" value="1"/>
</dbReference>
<reference evidence="8" key="2">
    <citation type="submission" date="2020-11" db="EMBL/GenBank/DDBJ databases">
        <authorList>
            <person name="Cecchin M."/>
            <person name="Marcolungo L."/>
            <person name="Rossato M."/>
            <person name="Girolomoni L."/>
            <person name="Cosentino E."/>
            <person name="Cuine S."/>
            <person name="Li-Beisson Y."/>
            <person name="Delledonne M."/>
            <person name="Ballottari M."/>
        </authorList>
    </citation>
    <scope>NUCLEOTIDE SEQUENCE</scope>
    <source>
        <strain evidence="8">211/11P</strain>
        <tissue evidence="8">Whole cell</tissue>
    </source>
</reference>
<dbReference type="Pfam" id="PF00406">
    <property type="entry name" value="ADK"/>
    <property type="match status" value="1"/>
</dbReference>
<dbReference type="AlphaFoldDB" id="A0A9D4TUU2"/>
<evidence type="ECO:0000256" key="7">
    <source>
        <dbReference type="RuleBase" id="RU003330"/>
    </source>
</evidence>
<accession>A0A9D4TUU2</accession>
<keyword evidence="5" id="KW-0547">Nucleotide-binding</keyword>
<evidence type="ECO:0000313" key="9">
    <source>
        <dbReference type="Proteomes" id="UP001055712"/>
    </source>
</evidence>
<evidence type="ECO:0000256" key="5">
    <source>
        <dbReference type="ARBA" id="ARBA00022741"/>
    </source>
</evidence>
<dbReference type="OrthoDB" id="439792at2759"/>
<dbReference type="SUPFAM" id="SSF52540">
    <property type="entry name" value="P-loop containing nucleoside triphosphate hydrolases"/>
    <property type="match status" value="1"/>
</dbReference>
<dbReference type="GO" id="GO:0005524">
    <property type="term" value="F:ATP binding"/>
    <property type="evidence" value="ECO:0007669"/>
    <property type="project" value="InterPro"/>
</dbReference>
<comment type="similarity">
    <text evidence="2 7">Belongs to the adenylate kinase family.</text>
</comment>
<evidence type="ECO:0000256" key="4">
    <source>
        <dbReference type="ARBA" id="ARBA00022679"/>
    </source>
</evidence>
<dbReference type="CDD" id="cd01428">
    <property type="entry name" value="ADK"/>
    <property type="match status" value="1"/>
</dbReference>
<proteinExistence type="inferred from homology"/>
<evidence type="ECO:0000256" key="1">
    <source>
        <dbReference type="ARBA" id="ARBA00000582"/>
    </source>
</evidence>
<evidence type="ECO:0000256" key="6">
    <source>
        <dbReference type="ARBA" id="ARBA00022777"/>
    </source>
</evidence>
<evidence type="ECO:0000313" key="8">
    <source>
        <dbReference type="EMBL" id="KAI3435640.1"/>
    </source>
</evidence>
<dbReference type="InterPro" id="IPR027417">
    <property type="entry name" value="P-loop_NTPase"/>
</dbReference>
<keyword evidence="4 7" id="KW-0808">Transferase</keyword>